<feature type="transmembrane region" description="Helical" evidence="1">
    <location>
        <begin position="130"/>
        <end position="153"/>
    </location>
</feature>
<name>A0A5B8RTD9_9BURK</name>
<dbReference type="InterPro" id="IPR038770">
    <property type="entry name" value="Na+/solute_symporter_sf"/>
</dbReference>
<gene>
    <name evidence="2" type="ORF">FOZ74_06710</name>
</gene>
<proteinExistence type="predicted"/>
<dbReference type="PANTHER" id="PTHR18640:SF5">
    <property type="entry name" value="SODIUM_BILE ACID COTRANSPORTER 7"/>
    <property type="match status" value="1"/>
</dbReference>
<dbReference type="GO" id="GO:0005886">
    <property type="term" value="C:plasma membrane"/>
    <property type="evidence" value="ECO:0007669"/>
    <property type="project" value="TreeGrafter"/>
</dbReference>
<dbReference type="Gene3D" id="1.20.1530.20">
    <property type="match status" value="1"/>
</dbReference>
<dbReference type="Proteomes" id="UP000321199">
    <property type="component" value="Chromosome"/>
</dbReference>
<reference evidence="2 3" key="1">
    <citation type="submission" date="2019-07" db="EMBL/GenBank/DDBJ databases">
        <title>Complete genome sequence of Comamonas sp. NLF 7-7 isolated from livestock.</title>
        <authorList>
            <person name="Kim D.H."/>
            <person name="Kim J.G."/>
        </authorList>
    </citation>
    <scope>NUCLEOTIDE SEQUENCE [LARGE SCALE GENOMIC DNA]</scope>
    <source>
        <strain evidence="2 3">NLF 7-7</strain>
    </source>
</reference>
<accession>A0A5B8RTD9</accession>
<feature type="transmembrane region" description="Helical" evidence="1">
    <location>
        <begin position="103"/>
        <end position="123"/>
    </location>
</feature>
<feature type="transmembrane region" description="Helical" evidence="1">
    <location>
        <begin position="231"/>
        <end position="249"/>
    </location>
</feature>
<dbReference type="AlphaFoldDB" id="A0A5B8RTD9"/>
<dbReference type="PANTHER" id="PTHR18640">
    <property type="entry name" value="SOLUTE CARRIER FAMILY 10 MEMBER 7"/>
    <property type="match status" value="1"/>
</dbReference>
<dbReference type="EMBL" id="CP042344">
    <property type="protein sequence ID" value="QEA12740.1"/>
    <property type="molecule type" value="Genomic_DNA"/>
</dbReference>
<dbReference type="OrthoDB" id="9792271at2"/>
<evidence type="ECO:0000256" key="1">
    <source>
        <dbReference type="SAM" id="Phobius"/>
    </source>
</evidence>
<dbReference type="Pfam" id="PF13593">
    <property type="entry name" value="SBF_like"/>
    <property type="match status" value="1"/>
</dbReference>
<protein>
    <submittedName>
        <fullName evidence="2">Bile acid:sodium symporter</fullName>
    </submittedName>
</protein>
<sequence length="330" mass="34896">MQRPAWLPDPFILTLIALIALASFWPVRGSAAQGATVLTNVAIALLFFLHGAKLSLAAVLQGLAQWRLQGFVLALGFVAFPLLGWAAQPLLVPLLGADLARGVLYLCVLPSTVQSAIALTSMARGNVPAAVCAAAVSSLVGVFATPALVLLLMGSAVQGLDFGQALARVALQLLLPFVAGQWARRWLGQWVQTHRGLLRHVDQSSIYLVIYTAFSKAVVDGLWHQLPAQRLALLLLCCLALLALVLWGCHRATLRLGFGPAERITALFAASQKSLATGVPIAQVLFAGGTMGALLLPLMVYHQVQLMACAALARRFQARPAVATDPGGIP</sequence>
<evidence type="ECO:0000313" key="3">
    <source>
        <dbReference type="Proteomes" id="UP000321199"/>
    </source>
</evidence>
<keyword evidence="1" id="KW-0812">Transmembrane</keyword>
<evidence type="ECO:0000313" key="2">
    <source>
        <dbReference type="EMBL" id="QEA12740.1"/>
    </source>
</evidence>
<keyword evidence="1" id="KW-0472">Membrane</keyword>
<dbReference type="KEGG" id="cof:FOZ74_06710"/>
<organism evidence="2 3">
    <name type="scientific">Comamonas flocculans</name>
    <dbReference type="NCBI Taxonomy" id="2597701"/>
    <lineage>
        <taxon>Bacteria</taxon>
        <taxon>Pseudomonadati</taxon>
        <taxon>Pseudomonadota</taxon>
        <taxon>Betaproteobacteria</taxon>
        <taxon>Burkholderiales</taxon>
        <taxon>Comamonadaceae</taxon>
        <taxon>Comamonas</taxon>
    </lineage>
</organism>
<dbReference type="PIRSF" id="PIRSF026166">
    <property type="entry name" value="UCP026166"/>
    <property type="match status" value="1"/>
</dbReference>
<feature type="transmembrane region" description="Helical" evidence="1">
    <location>
        <begin position="41"/>
        <end position="64"/>
    </location>
</feature>
<feature type="transmembrane region" description="Helical" evidence="1">
    <location>
        <begin position="71"/>
        <end position="91"/>
    </location>
</feature>
<keyword evidence="3" id="KW-1185">Reference proteome</keyword>
<keyword evidence="1" id="KW-1133">Transmembrane helix</keyword>
<dbReference type="InterPro" id="IPR016833">
    <property type="entry name" value="Put_Na-Bile_cotransptr"/>
</dbReference>
<dbReference type="RefSeq" id="WP_146912334.1">
    <property type="nucleotide sequence ID" value="NZ_CP042344.1"/>
</dbReference>